<name>A0ABT2B8K8_9ACTN</name>
<dbReference type="Gene3D" id="3.90.70.10">
    <property type="entry name" value="Cysteine proteinases"/>
    <property type="match status" value="1"/>
</dbReference>
<dbReference type="Pfam" id="PF12385">
    <property type="entry name" value="Peptidase_C70"/>
    <property type="match status" value="1"/>
</dbReference>
<keyword evidence="1" id="KW-0732">Signal</keyword>
<dbReference type="EMBL" id="JANUGP010000021">
    <property type="protein sequence ID" value="MCS0604410.1"/>
    <property type="molecule type" value="Genomic_DNA"/>
</dbReference>
<evidence type="ECO:0000256" key="1">
    <source>
        <dbReference type="SAM" id="SignalP"/>
    </source>
</evidence>
<accession>A0ABT2B8K8</accession>
<dbReference type="Proteomes" id="UP001205612">
    <property type="component" value="Unassembled WGS sequence"/>
</dbReference>
<comment type="caution">
    <text evidence="2">The sequence shown here is derived from an EMBL/GenBank/DDBJ whole genome shotgun (WGS) entry which is preliminary data.</text>
</comment>
<protein>
    <submittedName>
        <fullName evidence="2">C39 family peptidase</fullName>
    </submittedName>
</protein>
<reference evidence="2 3" key="1">
    <citation type="submission" date="2022-08" db="EMBL/GenBank/DDBJ databases">
        <authorList>
            <person name="Somphong A."/>
            <person name="Phongsopitanun W."/>
        </authorList>
    </citation>
    <scope>NUCLEOTIDE SEQUENCE [LARGE SCALE GENOMIC DNA]</scope>
    <source>
        <strain evidence="2 3">LP11</strain>
    </source>
</reference>
<dbReference type="InterPro" id="IPR022118">
    <property type="entry name" value="Peptidase_C70_AvrRpt2"/>
</dbReference>
<sequence>MAPHSQRSALSRWRRGVTASSLLLAAVLSSTAISVTDASAAGTKNVLNFTEQEQSKDNWCWAATGASIAAYKGHSVSQNSFCNAAFGRSQDSTCPNNQATLGNDQTAYRWLGMTPGTYITGTVNYAKLQSEIDSDRPVQTRIGWSSGGGHMEVLYGYDTSTNYVYWGDPWPDDYRYNWATYSYYRDNSDFTWTHTLYGIGA</sequence>
<evidence type="ECO:0000313" key="2">
    <source>
        <dbReference type="EMBL" id="MCS0604410.1"/>
    </source>
</evidence>
<organism evidence="2 3">
    <name type="scientific">Streptomyces pyxinicus</name>
    <dbReference type="NCBI Taxonomy" id="2970331"/>
    <lineage>
        <taxon>Bacteria</taxon>
        <taxon>Bacillati</taxon>
        <taxon>Actinomycetota</taxon>
        <taxon>Actinomycetes</taxon>
        <taxon>Kitasatosporales</taxon>
        <taxon>Streptomycetaceae</taxon>
        <taxon>Streptomyces</taxon>
    </lineage>
</organism>
<gene>
    <name evidence="2" type="ORF">NX794_24825</name>
</gene>
<dbReference type="RefSeq" id="WP_258781105.1">
    <property type="nucleotide sequence ID" value="NZ_JANUGP010000021.1"/>
</dbReference>
<keyword evidence="3" id="KW-1185">Reference proteome</keyword>
<feature type="chain" id="PRO_5046153392" evidence="1">
    <location>
        <begin position="41"/>
        <end position="201"/>
    </location>
</feature>
<feature type="signal peptide" evidence="1">
    <location>
        <begin position="1"/>
        <end position="40"/>
    </location>
</feature>
<evidence type="ECO:0000313" key="3">
    <source>
        <dbReference type="Proteomes" id="UP001205612"/>
    </source>
</evidence>
<proteinExistence type="predicted"/>